<feature type="transmembrane region" description="Helical" evidence="7">
    <location>
        <begin position="602"/>
        <end position="621"/>
    </location>
</feature>
<feature type="region of interest" description="Disordered" evidence="6">
    <location>
        <begin position="759"/>
        <end position="795"/>
    </location>
</feature>
<keyword evidence="4 7" id="KW-1133">Transmembrane helix</keyword>
<keyword evidence="5 7" id="KW-0472">Membrane</keyword>
<dbReference type="PANTHER" id="PTHR23504">
    <property type="entry name" value="MAJOR FACILITATOR SUPERFAMILY DOMAIN-CONTAINING PROTEIN 10"/>
    <property type="match status" value="1"/>
</dbReference>
<dbReference type="Proteomes" id="UP000245956">
    <property type="component" value="Unassembled WGS sequence"/>
</dbReference>
<feature type="transmembrane region" description="Helical" evidence="7">
    <location>
        <begin position="425"/>
        <end position="447"/>
    </location>
</feature>
<dbReference type="PANTHER" id="PTHR23504:SF8">
    <property type="entry name" value="TRANSPORTER, PUTATIVE (AFU_ORTHOLOGUE AFUA_1G03730)-RELATED"/>
    <property type="match status" value="1"/>
</dbReference>
<dbReference type="AlphaFoldDB" id="A0A2U3EFI6"/>
<dbReference type="GO" id="GO:0022857">
    <property type="term" value="F:transmembrane transporter activity"/>
    <property type="evidence" value="ECO:0007669"/>
    <property type="project" value="InterPro"/>
</dbReference>
<feature type="transmembrane region" description="Helical" evidence="7">
    <location>
        <begin position="704"/>
        <end position="727"/>
    </location>
</feature>
<feature type="transmembrane region" description="Helical" evidence="7">
    <location>
        <begin position="384"/>
        <end position="405"/>
    </location>
</feature>
<keyword evidence="2" id="KW-0813">Transport</keyword>
<name>A0A2U3EFI6_PURLI</name>
<dbReference type="CDD" id="cd17330">
    <property type="entry name" value="MFS_SLC46_TetA_like"/>
    <property type="match status" value="1"/>
</dbReference>
<dbReference type="InterPro" id="IPR020846">
    <property type="entry name" value="MFS_dom"/>
</dbReference>
<evidence type="ECO:0000259" key="8">
    <source>
        <dbReference type="PROSITE" id="PS50850"/>
    </source>
</evidence>
<evidence type="ECO:0000256" key="6">
    <source>
        <dbReference type="SAM" id="MobiDB-lite"/>
    </source>
</evidence>
<dbReference type="Gene3D" id="1.20.1250.20">
    <property type="entry name" value="MFS general substrate transporter like domains"/>
    <property type="match status" value="1"/>
</dbReference>
<feature type="transmembrane region" description="Helical" evidence="7">
    <location>
        <begin position="292"/>
        <end position="311"/>
    </location>
</feature>
<dbReference type="Pfam" id="PF07690">
    <property type="entry name" value="MFS_1"/>
    <property type="match status" value="2"/>
</dbReference>
<evidence type="ECO:0000313" key="10">
    <source>
        <dbReference type="Proteomes" id="UP000245956"/>
    </source>
</evidence>
<feature type="compositionally biased region" description="Polar residues" evidence="6">
    <location>
        <begin position="780"/>
        <end position="795"/>
    </location>
</feature>
<dbReference type="EMBL" id="LCWV01000005">
    <property type="protein sequence ID" value="PWI73287.1"/>
    <property type="molecule type" value="Genomic_DNA"/>
</dbReference>
<feature type="transmembrane region" description="Helical" evidence="7">
    <location>
        <begin position="346"/>
        <end position="364"/>
    </location>
</feature>
<dbReference type="InterPro" id="IPR036259">
    <property type="entry name" value="MFS_trans_sf"/>
</dbReference>
<feature type="transmembrane region" description="Helical" evidence="7">
    <location>
        <begin position="323"/>
        <end position="340"/>
    </location>
</feature>
<dbReference type="PROSITE" id="PS50850">
    <property type="entry name" value="MFS"/>
    <property type="match status" value="1"/>
</dbReference>
<protein>
    <recommendedName>
        <fullName evidence="8">Major facilitator superfamily (MFS) profile domain-containing protein</fullName>
    </recommendedName>
</protein>
<dbReference type="GO" id="GO:0016020">
    <property type="term" value="C:membrane"/>
    <property type="evidence" value="ECO:0007669"/>
    <property type="project" value="UniProtKB-SubCell"/>
</dbReference>
<gene>
    <name evidence="9" type="ORF">PCL_10302</name>
</gene>
<feature type="transmembrane region" description="Helical" evidence="7">
    <location>
        <begin position="576"/>
        <end position="596"/>
    </location>
</feature>
<evidence type="ECO:0000256" key="7">
    <source>
        <dbReference type="SAM" id="Phobius"/>
    </source>
</evidence>
<organism evidence="9 10">
    <name type="scientific">Purpureocillium lilacinum</name>
    <name type="common">Paecilomyces lilacinus</name>
    <dbReference type="NCBI Taxonomy" id="33203"/>
    <lineage>
        <taxon>Eukaryota</taxon>
        <taxon>Fungi</taxon>
        <taxon>Dikarya</taxon>
        <taxon>Ascomycota</taxon>
        <taxon>Pezizomycotina</taxon>
        <taxon>Sordariomycetes</taxon>
        <taxon>Hypocreomycetidae</taxon>
        <taxon>Hypocreales</taxon>
        <taxon>Ophiocordycipitaceae</taxon>
        <taxon>Purpureocillium</taxon>
    </lineage>
</organism>
<evidence type="ECO:0000256" key="3">
    <source>
        <dbReference type="ARBA" id="ARBA00022692"/>
    </source>
</evidence>
<feature type="transmembrane region" description="Helical" evidence="7">
    <location>
        <begin position="633"/>
        <end position="653"/>
    </location>
</feature>
<evidence type="ECO:0000256" key="1">
    <source>
        <dbReference type="ARBA" id="ARBA00004141"/>
    </source>
</evidence>
<comment type="subcellular location">
    <subcellularLocation>
        <location evidence="1">Membrane</location>
        <topology evidence="1">Multi-pass membrane protein</topology>
    </subcellularLocation>
</comment>
<sequence>MPADLEAAILAQAIQATARRLAGPGTFLLVIVSRPAHPHPRGAAAGWFAEEPTSEDRPTTRRATMEPALYFHQDVIYVDARWATIRQQYCTVKHSTTMNTTRAARPKTLQSGFSPAVAALPLAARPATGADDDFFARSCNTRKAGPTLLPKNFIAVLAPALLVFEGRMLFLAATSLQEPPAASCPTLLRSLNPPNRVLPEGASGVNEKFRHRRQFALRHHDGTDEIQAKAARAAAGHISRKLCLGSRGHLLSADAHQAVARFAEPLAYTSVFPYLPEMIRDFGIEQNQVAKWAGFTSAMFSIAQAIAAVPWGKAADRFGRKPILICGLISTMVGFIVWGMSTSLAMAITVRAFLGGGNGNVGIIRTMVAEMVPEKELQPRAFSVMPLVWSLGSVVGPAFGGFFAQPARQYPDVFGNIEFFKKFPYALPNLIATVFFLISAASAALFLKETLASKRDRKDWGLLVGERVSRAFSRNARHAHRRRSSFVDGEATAPLVPSKVQPRRKLEDGPAPGMKDVFTRQTVINLAAYTFLAFHSVAYDQNITVFLNHPVEEHTPENTKLPFYFNGGFGLKSGKIGTIFTIYGITCGLIQFILYPPLVNRYGVLHCFRVCCVMLPFVYFLTPYTSLFPTENGRLAALMAVMIFKAFAIIVAFPSTTILLTNSCTSLRILGTLNGFATACSGTGRALGPSLTGMAFTWGADHGYIVSAYFFLGFFAILGAIPAFMIVEGDGPTASAENSDSDGEETLVDSSAAFLDESAVVDESDDDDDAQVDAPLLGSKKQNGPTYQAINGGSR</sequence>
<dbReference type="SUPFAM" id="SSF103473">
    <property type="entry name" value="MFS general substrate transporter"/>
    <property type="match status" value="1"/>
</dbReference>
<evidence type="ECO:0000256" key="2">
    <source>
        <dbReference type="ARBA" id="ARBA00022448"/>
    </source>
</evidence>
<accession>A0A2U3EFI6</accession>
<evidence type="ECO:0000256" key="4">
    <source>
        <dbReference type="ARBA" id="ARBA00022989"/>
    </source>
</evidence>
<reference evidence="9 10" key="1">
    <citation type="journal article" date="2016" name="Front. Microbiol.">
        <title>Genome and transcriptome sequences reveal the specific parasitism of the nematophagous Purpureocillium lilacinum 36-1.</title>
        <authorList>
            <person name="Xie J."/>
            <person name="Li S."/>
            <person name="Mo C."/>
            <person name="Xiao X."/>
            <person name="Peng D."/>
            <person name="Wang G."/>
            <person name="Xiao Y."/>
        </authorList>
    </citation>
    <scope>NUCLEOTIDE SEQUENCE [LARGE SCALE GENOMIC DNA]</scope>
    <source>
        <strain evidence="9 10">36-1</strain>
    </source>
</reference>
<proteinExistence type="predicted"/>
<feature type="compositionally biased region" description="Acidic residues" evidence="6">
    <location>
        <begin position="759"/>
        <end position="771"/>
    </location>
</feature>
<comment type="caution">
    <text evidence="9">The sequence shown here is derived from an EMBL/GenBank/DDBJ whole genome shotgun (WGS) entry which is preliminary data.</text>
</comment>
<evidence type="ECO:0000313" key="9">
    <source>
        <dbReference type="EMBL" id="PWI73287.1"/>
    </source>
</evidence>
<feature type="domain" description="Major facilitator superfamily (MFS) profile" evidence="8">
    <location>
        <begin position="253"/>
        <end position="731"/>
    </location>
</feature>
<keyword evidence="3 7" id="KW-0812">Transmembrane</keyword>
<evidence type="ECO:0000256" key="5">
    <source>
        <dbReference type="ARBA" id="ARBA00023136"/>
    </source>
</evidence>
<dbReference type="InterPro" id="IPR011701">
    <property type="entry name" value="MFS"/>
</dbReference>